<accession>A0A858Q8H3</accession>
<comment type="subunit">
    <text evidence="9">The Tat system comprises two distinct complexes: a TatABC complex, containing multiple copies of TatA, TatB and TatC subunits, and a separate TatA complex, containing only TatA subunits. Substrates initially bind to the TatABC complex, which probably triggers association of the separate TatA complex to form the active translocon.</text>
</comment>
<evidence type="ECO:0000256" key="5">
    <source>
        <dbReference type="ARBA" id="ARBA00022927"/>
    </source>
</evidence>
<dbReference type="PANTHER" id="PTHR33162:SF1">
    <property type="entry name" value="SEC-INDEPENDENT PROTEIN TRANSLOCASE PROTEIN TATA, CHLOROPLASTIC"/>
    <property type="match status" value="1"/>
</dbReference>
<evidence type="ECO:0000313" key="12">
    <source>
        <dbReference type="Proteomes" id="UP000503004"/>
    </source>
</evidence>
<dbReference type="NCBIfam" id="TIGR01410">
    <property type="entry name" value="tatB"/>
    <property type="match status" value="1"/>
</dbReference>
<dbReference type="Proteomes" id="UP000503004">
    <property type="component" value="Chromosome"/>
</dbReference>
<dbReference type="PRINTS" id="PR01506">
    <property type="entry name" value="TATBPROTEIN"/>
</dbReference>
<dbReference type="Gene3D" id="1.20.5.3310">
    <property type="match status" value="1"/>
</dbReference>
<evidence type="ECO:0000256" key="6">
    <source>
        <dbReference type="ARBA" id="ARBA00022989"/>
    </source>
</evidence>
<feature type="region of interest" description="Disordered" evidence="10">
    <location>
        <begin position="65"/>
        <end position="104"/>
    </location>
</feature>
<comment type="function">
    <text evidence="9">Part of the twin-arginine translocation (Tat) system that transports large folded proteins containing a characteristic twin-arginine motif in their signal peptide across membranes. Together with TatC, TatB is part of a receptor directly interacting with Tat signal peptides. TatB may form an oligomeric binding site that transiently accommodates folded Tat precursor proteins before their translocation.</text>
</comment>
<dbReference type="HAMAP" id="MF_00237">
    <property type="entry name" value="TatB"/>
    <property type="match status" value="1"/>
</dbReference>
<feature type="compositionally biased region" description="Basic and acidic residues" evidence="10">
    <location>
        <begin position="90"/>
        <end position="104"/>
    </location>
</feature>
<comment type="subcellular location">
    <subcellularLocation>
        <location evidence="9">Cell membrane</location>
        <topology evidence="9">Single-pass membrane protein</topology>
    </subcellularLocation>
    <subcellularLocation>
        <location evidence="1">Membrane</location>
        <topology evidence="1">Single-pass membrane protein</topology>
    </subcellularLocation>
</comment>
<evidence type="ECO:0000313" key="11">
    <source>
        <dbReference type="EMBL" id="QJD30130.1"/>
    </source>
</evidence>
<evidence type="ECO:0000256" key="7">
    <source>
        <dbReference type="ARBA" id="ARBA00023010"/>
    </source>
</evidence>
<dbReference type="GO" id="GO:0008320">
    <property type="term" value="F:protein transmembrane transporter activity"/>
    <property type="evidence" value="ECO:0007669"/>
    <property type="project" value="UniProtKB-UniRule"/>
</dbReference>
<keyword evidence="12" id="KW-1185">Reference proteome</keyword>
<dbReference type="EMBL" id="CP046565">
    <property type="protein sequence ID" value="QJD30130.1"/>
    <property type="molecule type" value="Genomic_DNA"/>
</dbReference>
<keyword evidence="7 9" id="KW-0811">Translocation</keyword>
<keyword evidence="3 9" id="KW-1003">Cell membrane</keyword>
<evidence type="ECO:0000256" key="4">
    <source>
        <dbReference type="ARBA" id="ARBA00022692"/>
    </source>
</evidence>
<evidence type="ECO:0000256" key="9">
    <source>
        <dbReference type="HAMAP-Rule" id="MF_00237"/>
    </source>
</evidence>
<keyword evidence="4 9" id="KW-0812">Transmembrane</keyword>
<reference evidence="12" key="1">
    <citation type="submission" date="2019-12" db="EMBL/GenBank/DDBJ databases">
        <authorList>
            <person name="Awala S.I."/>
            <person name="Rhee S.K."/>
        </authorList>
    </citation>
    <scope>NUCLEOTIDE SEQUENCE [LARGE SCALE GENOMIC DNA]</scope>
    <source>
        <strain evidence="12">IM1</strain>
    </source>
</reference>
<keyword evidence="5 9" id="KW-0653">Protein transport</keyword>
<keyword evidence="6 9" id="KW-1133">Transmembrane helix</keyword>
<dbReference type="InterPro" id="IPR018448">
    <property type="entry name" value="TatB"/>
</dbReference>
<dbReference type="GO" id="GO:0033281">
    <property type="term" value="C:TAT protein transport complex"/>
    <property type="evidence" value="ECO:0007669"/>
    <property type="project" value="UniProtKB-UniRule"/>
</dbReference>
<dbReference type="RefSeq" id="WP_169603409.1">
    <property type="nucleotide sequence ID" value="NZ_CP046565.1"/>
</dbReference>
<proteinExistence type="inferred from homology"/>
<evidence type="ECO:0000256" key="1">
    <source>
        <dbReference type="ARBA" id="ARBA00004167"/>
    </source>
</evidence>
<evidence type="ECO:0000256" key="2">
    <source>
        <dbReference type="ARBA" id="ARBA00022448"/>
    </source>
</evidence>
<dbReference type="PANTHER" id="PTHR33162">
    <property type="entry name" value="SEC-INDEPENDENT PROTEIN TRANSLOCASE PROTEIN TATA, CHLOROPLASTIC"/>
    <property type="match status" value="1"/>
</dbReference>
<dbReference type="AlphaFoldDB" id="A0A858Q8H3"/>
<keyword evidence="8 9" id="KW-0472">Membrane</keyword>
<dbReference type="Pfam" id="PF02416">
    <property type="entry name" value="TatA_B_E"/>
    <property type="match status" value="1"/>
</dbReference>
<keyword evidence="2 9" id="KW-0813">Transport</keyword>
<evidence type="ECO:0000256" key="3">
    <source>
        <dbReference type="ARBA" id="ARBA00022475"/>
    </source>
</evidence>
<feature type="compositionally biased region" description="Low complexity" evidence="10">
    <location>
        <begin position="79"/>
        <end position="88"/>
    </location>
</feature>
<evidence type="ECO:0000256" key="8">
    <source>
        <dbReference type="ARBA" id="ARBA00023136"/>
    </source>
</evidence>
<dbReference type="KEGG" id="metu:GNH96_09220"/>
<name>A0A858Q8H3_9GAMM</name>
<comment type="similarity">
    <text evidence="9">Belongs to the TatB family.</text>
</comment>
<organism evidence="11 12">
    <name type="scientific">Methylococcus geothermalis</name>
    <dbReference type="NCBI Taxonomy" id="2681310"/>
    <lineage>
        <taxon>Bacteria</taxon>
        <taxon>Pseudomonadati</taxon>
        <taxon>Pseudomonadota</taxon>
        <taxon>Gammaproteobacteria</taxon>
        <taxon>Methylococcales</taxon>
        <taxon>Methylococcaceae</taxon>
        <taxon>Methylococcus</taxon>
    </lineage>
</organism>
<sequence>MFDIGFTEMLLIGLVALLAFGPERLPKVARETGYWIRKARSSLASVRAEIEHEMEMQELKQAMLEAKSARILEPASDQATEPAENPPTETEPKPASPEHADDRP</sequence>
<gene>
    <name evidence="9 11" type="primary">tatB</name>
    <name evidence="11" type="ORF">GNH96_09220</name>
</gene>
<dbReference type="GO" id="GO:0043953">
    <property type="term" value="P:protein transport by the Tat complex"/>
    <property type="evidence" value="ECO:0007669"/>
    <property type="project" value="UniProtKB-UniRule"/>
</dbReference>
<evidence type="ECO:0000256" key="10">
    <source>
        <dbReference type="SAM" id="MobiDB-lite"/>
    </source>
</evidence>
<protein>
    <recommendedName>
        <fullName evidence="9">Sec-independent protein translocase protein TatB</fullName>
    </recommendedName>
</protein>
<dbReference type="InterPro" id="IPR003369">
    <property type="entry name" value="TatA/B/E"/>
</dbReference>